<accession>A0ABT2ULS4</accession>
<keyword evidence="2" id="KW-1185">Reference proteome</keyword>
<proteinExistence type="predicted"/>
<gene>
    <name evidence="1" type="ORF">OB236_26165</name>
</gene>
<name>A0ABT2ULS4_9BACL</name>
<dbReference type="Proteomes" id="UP001652445">
    <property type="component" value="Unassembled WGS sequence"/>
</dbReference>
<sequence length="105" mass="11925">MAKKHIVPIVALNSISYLYDGNLKKASKDKKLLKQAISVMDEGFQVLEKLGYTITPADQVKLIRKHRQGVYYGLKIYHKLPFMKLVDGSFSEIAALMVEKEPSTR</sequence>
<organism evidence="1 2">
    <name type="scientific">Paenibacillus baimaensis</name>
    <dbReference type="NCBI Taxonomy" id="2982185"/>
    <lineage>
        <taxon>Bacteria</taxon>
        <taxon>Bacillati</taxon>
        <taxon>Bacillota</taxon>
        <taxon>Bacilli</taxon>
        <taxon>Bacillales</taxon>
        <taxon>Paenibacillaceae</taxon>
        <taxon>Paenibacillus</taxon>
    </lineage>
</organism>
<protein>
    <submittedName>
        <fullName evidence="1">Uncharacterized protein</fullName>
    </submittedName>
</protein>
<evidence type="ECO:0000313" key="2">
    <source>
        <dbReference type="Proteomes" id="UP001652445"/>
    </source>
</evidence>
<comment type="caution">
    <text evidence="1">The sequence shown here is derived from an EMBL/GenBank/DDBJ whole genome shotgun (WGS) entry which is preliminary data.</text>
</comment>
<evidence type="ECO:0000313" key="1">
    <source>
        <dbReference type="EMBL" id="MCU6795603.1"/>
    </source>
</evidence>
<dbReference type="RefSeq" id="WP_262686552.1">
    <property type="nucleotide sequence ID" value="NZ_JAOQIO010000094.1"/>
</dbReference>
<dbReference type="EMBL" id="JAOQIO010000094">
    <property type="protein sequence ID" value="MCU6795603.1"/>
    <property type="molecule type" value="Genomic_DNA"/>
</dbReference>
<reference evidence="1 2" key="1">
    <citation type="submission" date="2022-09" db="EMBL/GenBank/DDBJ databases">
        <authorList>
            <person name="Han X.L."/>
            <person name="Wang Q."/>
            <person name="Lu T."/>
        </authorList>
    </citation>
    <scope>NUCLEOTIDE SEQUENCE [LARGE SCALE GENOMIC DNA]</scope>
    <source>
        <strain evidence="1 2">WQ 127069</strain>
    </source>
</reference>